<protein>
    <submittedName>
        <fullName evidence="1">Uncharacterized protein</fullName>
    </submittedName>
</protein>
<proteinExistence type="predicted"/>
<dbReference type="Proteomes" id="UP000290682">
    <property type="component" value="Unassembled WGS sequence"/>
</dbReference>
<reference evidence="1 2" key="1">
    <citation type="submission" date="2018-10" db="EMBL/GenBank/DDBJ databases">
        <title>Draft genome of Fastidiocella sp. strain 375T, a bacterium isolated from a karstic cave dripping water.</title>
        <authorList>
            <person name="Coelho C."/>
            <person name="Verissimo A."/>
            <person name="Tiago I."/>
        </authorList>
    </citation>
    <scope>NUCLEOTIDE SEQUENCE [LARGE SCALE GENOMIC DNA]</scope>
    <source>
        <strain evidence="1 2">CAVE-375</strain>
    </source>
</reference>
<accession>A0ABY0FDH9</accession>
<dbReference type="EMBL" id="REGR01000014">
    <property type="protein sequence ID" value="RXZ42673.1"/>
    <property type="molecule type" value="Genomic_DNA"/>
</dbReference>
<evidence type="ECO:0000313" key="1">
    <source>
        <dbReference type="EMBL" id="RXZ42673.1"/>
    </source>
</evidence>
<evidence type="ECO:0000313" key="2">
    <source>
        <dbReference type="Proteomes" id="UP000290682"/>
    </source>
</evidence>
<sequence>MYTITYVDPMTRQVETSNFASAEIFMAMGPVTIKRFEKFDSEGRCVAGSSGMNAGPDFFETM</sequence>
<dbReference type="RefSeq" id="WP_129213462.1">
    <property type="nucleotide sequence ID" value="NZ_REGR01000014.1"/>
</dbReference>
<organism evidence="1 2">
    <name type="scientific">Crenobacter cavernae</name>
    <dbReference type="NCBI Taxonomy" id="2290923"/>
    <lineage>
        <taxon>Bacteria</taxon>
        <taxon>Pseudomonadati</taxon>
        <taxon>Pseudomonadota</taxon>
        <taxon>Betaproteobacteria</taxon>
        <taxon>Neisseriales</taxon>
        <taxon>Neisseriaceae</taxon>
        <taxon>Crenobacter</taxon>
    </lineage>
</organism>
<gene>
    <name evidence="1" type="ORF">EBB06_12315</name>
</gene>
<keyword evidence="2" id="KW-1185">Reference proteome</keyword>
<name>A0ABY0FDH9_9NEIS</name>
<comment type="caution">
    <text evidence="1">The sequence shown here is derived from an EMBL/GenBank/DDBJ whole genome shotgun (WGS) entry which is preliminary data.</text>
</comment>